<evidence type="ECO:0000313" key="1">
    <source>
        <dbReference type="EMBL" id="ANU14451.1"/>
    </source>
</evidence>
<evidence type="ECO:0000313" key="2">
    <source>
        <dbReference type="Proteomes" id="UP000092687"/>
    </source>
</evidence>
<dbReference type="AlphaFoldDB" id="A0A1C7DT50"/>
<keyword evidence="2" id="KW-1185">Reference proteome</keyword>
<accession>A0A1C7DT50</accession>
<gene>
    <name evidence="1" type="ORF">BBI08_11460</name>
</gene>
<dbReference type="EMBL" id="CP016537">
    <property type="protein sequence ID" value="ANU14451.1"/>
    <property type="molecule type" value="Genomic_DNA"/>
</dbReference>
<dbReference type="KEGG" id="phc:BBI08_11460"/>
<reference evidence="1" key="1">
    <citation type="submission" date="2016-10" db="EMBL/GenBank/DDBJ databases">
        <authorList>
            <person name="de Groot N.N."/>
        </authorList>
    </citation>
    <scope>NUCLEOTIDE SEQUENCE</scope>
    <source>
        <strain evidence="1">DSM 24743</strain>
    </source>
</reference>
<protein>
    <submittedName>
        <fullName evidence="1">Uncharacterized protein</fullName>
    </submittedName>
</protein>
<name>A0A1C7DT50_9BACL</name>
<dbReference type="Proteomes" id="UP000092687">
    <property type="component" value="Chromosome"/>
</dbReference>
<dbReference type="OrthoDB" id="9936786at2"/>
<sequence length="178" mass="19223">MAEKRLSQNQLEILKQIIDSEEKKASQESMSNQNIENHDSYEAFGRAIIEQIMNEGMKDVESFNGSTNEIVLDTQITLIPASAEDQEGWFSDTVGKVGGAVSGAAGAVGGAVSDATKTIDKIKDKIVDVIEDTVDDAGDLLDHPFVKKTTDLAINGVCVKMFGRKVCYNPLTGKPSLK</sequence>
<proteinExistence type="predicted"/>
<organism evidence="1 2">
    <name type="scientific">Planococcus halocryophilus</name>
    <dbReference type="NCBI Taxonomy" id="1215089"/>
    <lineage>
        <taxon>Bacteria</taxon>
        <taxon>Bacillati</taxon>
        <taxon>Bacillota</taxon>
        <taxon>Bacilli</taxon>
        <taxon>Bacillales</taxon>
        <taxon>Caryophanaceae</taxon>
        <taxon>Planococcus</taxon>
    </lineage>
</organism>